<dbReference type="Pfam" id="PF18962">
    <property type="entry name" value="Por_Secre_tail"/>
    <property type="match status" value="1"/>
</dbReference>
<dbReference type="InterPro" id="IPR032675">
    <property type="entry name" value="LRR_dom_sf"/>
</dbReference>
<organism evidence="5 6">
    <name type="scientific">Porphyromonas gingivicanis</name>
    <dbReference type="NCBI Taxonomy" id="266762"/>
    <lineage>
        <taxon>Bacteria</taxon>
        <taxon>Pseudomonadati</taxon>
        <taxon>Bacteroidota</taxon>
        <taxon>Bacteroidia</taxon>
        <taxon>Bacteroidales</taxon>
        <taxon>Porphyromonadaceae</taxon>
        <taxon>Porphyromonas</taxon>
    </lineage>
</organism>
<keyword evidence="3" id="KW-0732">Signal</keyword>
<feature type="domain" description="Secretion system C-terminal sorting" evidence="4">
    <location>
        <begin position="336"/>
        <end position="402"/>
    </location>
</feature>
<feature type="signal peptide" evidence="3">
    <location>
        <begin position="1"/>
        <end position="23"/>
    </location>
</feature>
<feature type="chain" id="PRO_5001987737" description="Secretion system C-terminal sorting domain-containing protein" evidence="3">
    <location>
        <begin position="24"/>
        <end position="404"/>
    </location>
</feature>
<evidence type="ECO:0000259" key="4">
    <source>
        <dbReference type="Pfam" id="PF18962"/>
    </source>
</evidence>
<keyword evidence="6" id="KW-1185">Reference proteome</keyword>
<dbReference type="eggNOG" id="COG4886">
    <property type="taxonomic scope" value="Bacteria"/>
</dbReference>
<dbReference type="Gene3D" id="3.80.10.10">
    <property type="entry name" value="Ribonuclease Inhibitor"/>
    <property type="match status" value="1"/>
</dbReference>
<keyword evidence="2" id="KW-0677">Repeat</keyword>
<dbReference type="Proteomes" id="UP000030134">
    <property type="component" value="Unassembled WGS sequence"/>
</dbReference>
<dbReference type="SUPFAM" id="SSF52058">
    <property type="entry name" value="L domain-like"/>
    <property type="match status" value="1"/>
</dbReference>
<gene>
    <name evidence="5" type="ORF">HQ36_01770</name>
</gene>
<dbReference type="STRING" id="266762.HQ36_01770"/>
<name>A0A0A2G7D2_9PORP</name>
<comment type="caution">
    <text evidence="5">The sequence shown here is derived from an EMBL/GenBank/DDBJ whole genome shotgun (WGS) entry which is preliminary data.</text>
</comment>
<keyword evidence="1" id="KW-0433">Leucine-rich repeat</keyword>
<evidence type="ECO:0000256" key="1">
    <source>
        <dbReference type="ARBA" id="ARBA00022614"/>
    </source>
</evidence>
<proteinExistence type="predicted"/>
<dbReference type="PANTHER" id="PTHR47566:SF1">
    <property type="entry name" value="PROTEIN NUD1"/>
    <property type="match status" value="1"/>
</dbReference>
<accession>A0A0A2G7D2</accession>
<protein>
    <recommendedName>
        <fullName evidence="4">Secretion system C-terminal sorting domain-containing protein</fullName>
    </recommendedName>
</protein>
<sequence length="404" mass="45133">MNKLTTLLGVVAFGLVSIFSSHAQVNMNKFVKLTVKPQAEIQLDFYASQKGEQIKIVSGENEVSVELSDTWSTSPKKYVAHGETMTIYGNLVAISCNKNKENISAIDVQNNKDLERLYCQDNALTALDVSQNKELIALHCGGNKISELDIKQNKKLTALACADLSLTSLDLSENRDLEFLICYKNKLKTLDVSNNTKLALLDCQTNELKILDISNNLELTQLTCSKNQLTSLDLSRNSKLEQVSCYDNQFSTQTIDDIYCSLNDRTGKRAGKIFPVFKKESANHEVVLKTNRKNAKSKNWQVLYRGLLNTEVETTGEYECKPVAIEKIRVGNESLIYPNPVSDVISINTDSPIREVKVYNMQGQEVAREYSSNGVNVAHLPTGTYSIEITFSNGEVYTSKVVKR</sequence>
<dbReference type="RefSeq" id="WP_036882885.1">
    <property type="nucleotide sequence ID" value="NZ_JQZW01000002.1"/>
</dbReference>
<evidence type="ECO:0000313" key="5">
    <source>
        <dbReference type="EMBL" id="KGN99203.1"/>
    </source>
</evidence>
<dbReference type="EMBL" id="JQZW01000002">
    <property type="protein sequence ID" value="KGN99203.1"/>
    <property type="molecule type" value="Genomic_DNA"/>
</dbReference>
<dbReference type="InterPro" id="IPR052574">
    <property type="entry name" value="CDIRP"/>
</dbReference>
<evidence type="ECO:0000256" key="3">
    <source>
        <dbReference type="SAM" id="SignalP"/>
    </source>
</evidence>
<evidence type="ECO:0000313" key="6">
    <source>
        <dbReference type="Proteomes" id="UP000030134"/>
    </source>
</evidence>
<dbReference type="NCBIfam" id="TIGR04183">
    <property type="entry name" value="Por_Secre_tail"/>
    <property type="match status" value="1"/>
</dbReference>
<dbReference type="AlphaFoldDB" id="A0A0A2G7D2"/>
<evidence type="ECO:0000256" key="2">
    <source>
        <dbReference type="ARBA" id="ARBA00022737"/>
    </source>
</evidence>
<reference evidence="5 6" key="1">
    <citation type="submission" date="2014-08" db="EMBL/GenBank/DDBJ databases">
        <title>Porphyromonas gingivicanis strain:COT-022_OH1391 Genome sequencing.</title>
        <authorList>
            <person name="Wallis C."/>
            <person name="Deusch O."/>
            <person name="O'Flynn C."/>
            <person name="Davis I."/>
            <person name="Jospin G."/>
            <person name="Darling A.E."/>
            <person name="Coil D.A."/>
            <person name="Alexiev A."/>
            <person name="Horsfall A."/>
            <person name="Kirkwood N."/>
            <person name="Harris S."/>
            <person name="Eisen J.A."/>
        </authorList>
    </citation>
    <scope>NUCLEOTIDE SEQUENCE [LARGE SCALE GENOMIC DNA]</scope>
    <source>
        <strain evidence="6">COT-022 OH1391</strain>
    </source>
</reference>
<dbReference type="PANTHER" id="PTHR47566">
    <property type="match status" value="1"/>
</dbReference>
<dbReference type="InterPro" id="IPR026444">
    <property type="entry name" value="Secre_tail"/>
</dbReference>
<dbReference type="OrthoDB" id="1014791at2"/>
<dbReference type="GO" id="GO:0035591">
    <property type="term" value="F:signaling adaptor activity"/>
    <property type="evidence" value="ECO:0007669"/>
    <property type="project" value="TreeGrafter"/>
</dbReference>